<evidence type="ECO:0000256" key="1">
    <source>
        <dbReference type="SAM" id="MobiDB-lite"/>
    </source>
</evidence>
<evidence type="ECO:0000313" key="4">
    <source>
        <dbReference type="Proteomes" id="UP001500443"/>
    </source>
</evidence>
<comment type="caution">
    <text evidence="3">The sequence shown here is derived from an EMBL/GenBank/DDBJ whole genome shotgun (WGS) entry which is preliminary data.</text>
</comment>
<proteinExistence type="predicted"/>
<accession>A0ABP5KKT2</accession>
<name>A0ABP5KKT2_9ACTN</name>
<protein>
    <submittedName>
        <fullName evidence="3">Helix-turn-helix transcriptional regulator</fullName>
    </submittedName>
</protein>
<dbReference type="SUPFAM" id="SSF47413">
    <property type="entry name" value="lambda repressor-like DNA-binding domains"/>
    <property type="match status" value="1"/>
</dbReference>
<evidence type="ECO:0000259" key="2">
    <source>
        <dbReference type="SMART" id="SM00530"/>
    </source>
</evidence>
<sequence length="334" mass="36856">MGRTSFRVEPSRAPESVPPFLTRAGRMLTLCAPSITGATYAHQTGTLSKPPGTRGSARMTEPSPELNGEPANGLEWFGREVAAALAHKGVNQRQLADATGYKEPYVSKVKHGKARASMYFAEGCDRYFDTSGYFARLLVRVSERGHPGWFVPYINLEKQAKRIEDYSNSLIMGMLQTPEYAEATFRATHPFETDDQIRARVEARLTRREVMERDNPPLLWVILHEATLRTEVGGRAVTADQLRHLASAVGNPHITLQVLRFAAGAPASPRPFNLLTPDDGTTVLYSESTGQGHVTDSAAAVDNARTAYERLRASARDPEESLALIRAIAEEYTR</sequence>
<dbReference type="Proteomes" id="UP001500443">
    <property type="component" value="Unassembled WGS sequence"/>
</dbReference>
<gene>
    <name evidence="3" type="ORF">GCM10009802_42430</name>
</gene>
<feature type="region of interest" description="Disordered" evidence="1">
    <location>
        <begin position="42"/>
        <end position="67"/>
    </location>
</feature>
<keyword evidence="4" id="KW-1185">Reference proteome</keyword>
<dbReference type="InterPro" id="IPR043917">
    <property type="entry name" value="DUF5753"/>
</dbReference>
<dbReference type="SMART" id="SM00530">
    <property type="entry name" value="HTH_XRE"/>
    <property type="match status" value="1"/>
</dbReference>
<feature type="domain" description="HTH cro/C1-type" evidence="2">
    <location>
        <begin position="80"/>
        <end position="135"/>
    </location>
</feature>
<reference evidence="4" key="1">
    <citation type="journal article" date="2019" name="Int. J. Syst. Evol. Microbiol.">
        <title>The Global Catalogue of Microorganisms (GCM) 10K type strain sequencing project: providing services to taxonomists for standard genome sequencing and annotation.</title>
        <authorList>
            <consortium name="The Broad Institute Genomics Platform"/>
            <consortium name="The Broad Institute Genome Sequencing Center for Infectious Disease"/>
            <person name="Wu L."/>
            <person name="Ma J."/>
        </authorList>
    </citation>
    <scope>NUCLEOTIDE SEQUENCE [LARGE SCALE GENOMIC DNA]</scope>
    <source>
        <strain evidence="4">JCM 15481</strain>
    </source>
</reference>
<dbReference type="InterPro" id="IPR010982">
    <property type="entry name" value="Lambda_DNA-bd_dom_sf"/>
</dbReference>
<organism evidence="3 4">
    <name type="scientific">Streptomyces synnematoformans</name>
    <dbReference type="NCBI Taxonomy" id="415721"/>
    <lineage>
        <taxon>Bacteria</taxon>
        <taxon>Bacillati</taxon>
        <taxon>Actinomycetota</taxon>
        <taxon>Actinomycetes</taxon>
        <taxon>Kitasatosporales</taxon>
        <taxon>Streptomycetaceae</taxon>
        <taxon>Streptomyces</taxon>
    </lineage>
</organism>
<dbReference type="InterPro" id="IPR001387">
    <property type="entry name" value="Cro/C1-type_HTH"/>
</dbReference>
<dbReference type="EMBL" id="BAAAPF010000156">
    <property type="protein sequence ID" value="GAA2133958.1"/>
    <property type="molecule type" value="Genomic_DNA"/>
</dbReference>
<dbReference type="Pfam" id="PF19054">
    <property type="entry name" value="DUF5753"/>
    <property type="match status" value="1"/>
</dbReference>
<evidence type="ECO:0000313" key="3">
    <source>
        <dbReference type="EMBL" id="GAA2133958.1"/>
    </source>
</evidence>
<dbReference type="CDD" id="cd00093">
    <property type="entry name" value="HTH_XRE"/>
    <property type="match status" value="1"/>
</dbReference>